<name>A0A8D9EKM1_9HEMI</name>
<dbReference type="EMBL" id="HBUF01105167">
    <property type="protein sequence ID" value="CAG6639030.1"/>
    <property type="molecule type" value="Transcribed_RNA"/>
</dbReference>
<dbReference type="EMBL" id="HBUF01105170">
    <property type="protein sequence ID" value="CAG6639040.1"/>
    <property type="molecule type" value="Transcribed_RNA"/>
</dbReference>
<dbReference type="EMBL" id="HBUF01353880">
    <property type="protein sequence ID" value="CAG6716060.1"/>
    <property type="molecule type" value="Transcribed_RNA"/>
</dbReference>
<dbReference type="EMBL" id="HBUF01353878">
    <property type="protein sequence ID" value="CAG6716054.1"/>
    <property type="molecule type" value="Transcribed_RNA"/>
</dbReference>
<dbReference type="EMBL" id="HBUF01322070">
    <property type="protein sequence ID" value="CAG6695175.1"/>
    <property type="molecule type" value="Transcribed_RNA"/>
</dbReference>
<dbReference type="EMBL" id="HBUF01546328">
    <property type="protein sequence ID" value="CAG6757112.1"/>
    <property type="molecule type" value="Transcribed_RNA"/>
</dbReference>
<dbReference type="EMBL" id="HBUF01353879">
    <property type="protein sequence ID" value="CAG6716057.1"/>
    <property type="molecule type" value="Transcribed_RNA"/>
</dbReference>
<dbReference type="EMBL" id="HBUF01546323">
    <property type="protein sequence ID" value="CAG6757086.1"/>
    <property type="molecule type" value="Transcribed_RNA"/>
</dbReference>
<dbReference type="EMBL" id="HBUF01546320">
    <property type="protein sequence ID" value="CAG6757072.1"/>
    <property type="molecule type" value="Transcribed_RNA"/>
</dbReference>
<sequence>MMNVRINQSPPLGIRTKEVLPQNGVEHRNELFRLVGDLHLRLNNASVGFLPQNEVLPLLLLVKPNVLVFPHLQLQQHGIENLPRPLQLRKRNAPGLLGLLPGVVLLAALHEKIALIISRDSATGTTGVGVTPQVHLLVDPNSAPDGGAKLLALTQTVVKTAPHRPADEALPTAANIHHLNAHNELIVEAHDDETRVEALGGVTVR</sequence>
<reference evidence="1" key="1">
    <citation type="submission" date="2021-05" db="EMBL/GenBank/DDBJ databases">
        <authorList>
            <person name="Alioto T."/>
            <person name="Alioto T."/>
            <person name="Gomez Garrido J."/>
        </authorList>
    </citation>
    <scope>NUCLEOTIDE SEQUENCE</scope>
</reference>
<dbReference type="EMBL" id="HBUF01546330">
    <property type="protein sequence ID" value="CAG6757121.1"/>
    <property type="molecule type" value="Transcribed_RNA"/>
</dbReference>
<accession>A0A8D9EKM1</accession>
<dbReference type="EMBL" id="HBUF01105168">
    <property type="protein sequence ID" value="CAG6639033.1"/>
    <property type="molecule type" value="Transcribed_RNA"/>
</dbReference>
<dbReference type="EMBL" id="HBUF01546322">
    <property type="protein sequence ID" value="CAG6757081.1"/>
    <property type="molecule type" value="Transcribed_RNA"/>
</dbReference>
<dbReference type="EMBL" id="HBUF01546325">
    <property type="protein sequence ID" value="CAG6757095.1"/>
    <property type="molecule type" value="Transcribed_RNA"/>
</dbReference>
<dbReference type="EMBL" id="HBUF01546327">
    <property type="protein sequence ID" value="CAG6757106.1"/>
    <property type="molecule type" value="Transcribed_RNA"/>
</dbReference>
<evidence type="ECO:0000313" key="1">
    <source>
        <dbReference type="EMBL" id="CAG6757121.1"/>
    </source>
</evidence>
<dbReference type="EMBL" id="HBUF01105166">
    <property type="protein sequence ID" value="CAG6639026.1"/>
    <property type="molecule type" value="Transcribed_RNA"/>
</dbReference>
<dbReference type="EMBL" id="HBUF01105169">
    <property type="protein sequence ID" value="CAG6639036.1"/>
    <property type="molecule type" value="Transcribed_RNA"/>
</dbReference>
<dbReference type="EMBL" id="HBUF01546329">
    <property type="protein sequence ID" value="CAG6757116.1"/>
    <property type="molecule type" value="Transcribed_RNA"/>
</dbReference>
<protein>
    <submittedName>
        <fullName evidence="1">Uncharacterized protein</fullName>
    </submittedName>
</protein>
<organism evidence="1">
    <name type="scientific">Cacopsylla melanoneura</name>
    <dbReference type="NCBI Taxonomy" id="428564"/>
    <lineage>
        <taxon>Eukaryota</taxon>
        <taxon>Metazoa</taxon>
        <taxon>Ecdysozoa</taxon>
        <taxon>Arthropoda</taxon>
        <taxon>Hexapoda</taxon>
        <taxon>Insecta</taxon>
        <taxon>Pterygota</taxon>
        <taxon>Neoptera</taxon>
        <taxon>Paraneoptera</taxon>
        <taxon>Hemiptera</taxon>
        <taxon>Sternorrhyncha</taxon>
        <taxon>Psylloidea</taxon>
        <taxon>Psyllidae</taxon>
        <taxon>Psyllinae</taxon>
        <taxon>Cacopsylla</taxon>
    </lineage>
</organism>
<dbReference type="EMBL" id="HBUF01322071">
    <property type="protein sequence ID" value="CAG6695178.1"/>
    <property type="molecule type" value="Transcribed_RNA"/>
</dbReference>
<proteinExistence type="predicted"/>
<dbReference type="EMBL" id="HBUF01105164">
    <property type="protein sequence ID" value="CAG6639020.1"/>
    <property type="molecule type" value="Transcribed_RNA"/>
</dbReference>
<dbReference type="EMBL" id="HBUF01546321">
    <property type="protein sequence ID" value="CAG6757076.1"/>
    <property type="molecule type" value="Transcribed_RNA"/>
</dbReference>
<dbReference type="EMBL" id="HBUF01105165">
    <property type="protein sequence ID" value="CAG6639023.1"/>
    <property type="molecule type" value="Transcribed_RNA"/>
</dbReference>
<dbReference type="EMBL" id="HBUF01546324">
    <property type="protein sequence ID" value="CAG6757090.1"/>
    <property type="molecule type" value="Transcribed_RNA"/>
</dbReference>
<dbReference type="EMBL" id="HBUF01546326">
    <property type="protein sequence ID" value="CAG6757100.1"/>
    <property type="molecule type" value="Transcribed_RNA"/>
</dbReference>
<dbReference type="AlphaFoldDB" id="A0A8D9EKM1"/>
<dbReference type="EMBL" id="HBUF01546331">
    <property type="protein sequence ID" value="CAG6757126.1"/>
    <property type="molecule type" value="Transcribed_RNA"/>
</dbReference>
<dbReference type="EMBL" id="HBUF01322072">
    <property type="protein sequence ID" value="CAG6695181.1"/>
    <property type="molecule type" value="Transcribed_RNA"/>
</dbReference>